<dbReference type="CDD" id="cd05233">
    <property type="entry name" value="SDR_c"/>
    <property type="match status" value="1"/>
</dbReference>
<evidence type="ECO:0000313" key="4">
    <source>
        <dbReference type="Proteomes" id="UP000319818"/>
    </source>
</evidence>
<comment type="similarity">
    <text evidence="1">Belongs to the short-chain dehydrogenases/reductases (SDR) family.</text>
</comment>
<dbReference type="PANTHER" id="PTHR43639">
    <property type="entry name" value="OXIDOREDUCTASE, SHORT-CHAIN DEHYDROGENASE/REDUCTASE FAMILY (AFU_ORTHOLOGUE AFUA_5G02870)"/>
    <property type="match status" value="1"/>
</dbReference>
<dbReference type="EMBL" id="VFPH01000002">
    <property type="protein sequence ID" value="TQM36978.1"/>
    <property type="molecule type" value="Genomic_DNA"/>
</dbReference>
<dbReference type="Gene3D" id="3.40.50.720">
    <property type="entry name" value="NAD(P)-binding Rossmann-like Domain"/>
    <property type="match status" value="1"/>
</dbReference>
<dbReference type="PRINTS" id="PR00081">
    <property type="entry name" value="GDHRDH"/>
</dbReference>
<keyword evidence="4" id="KW-1185">Reference proteome</keyword>
<dbReference type="PRINTS" id="PR00080">
    <property type="entry name" value="SDRFAMILY"/>
</dbReference>
<dbReference type="PROSITE" id="PS00061">
    <property type="entry name" value="ADH_SHORT"/>
    <property type="match status" value="1"/>
</dbReference>
<evidence type="ECO:0000256" key="1">
    <source>
        <dbReference type="ARBA" id="ARBA00006484"/>
    </source>
</evidence>
<evidence type="ECO:0000313" key="3">
    <source>
        <dbReference type="EMBL" id="TQM36978.1"/>
    </source>
</evidence>
<organism evidence="3 4">
    <name type="scientific">Pseudonocardia cypriaca</name>
    <dbReference type="NCBI Taxonomy" id="882449"/>
    <lineage>
        <taxon>Bacteria</taxon>
        <taxon>Bacillati</taxon>
        <taxon>Actinomycetota</taxon>
        <taxon>Actinomycetes</taxon>
        <taxon>Pseudonocardiales</taxon>
        <taxon>Pseudonocardiaceae</taxon>
        <taxon>Pseudonocardia</taxon>
    </lineage>
</organism>
<dbReference type="InterPro" id="IPR002347">
    <property type="entry name" value="SDR_fam"/>
</dbReference>
<dbReference type="Pfam" id="PF13561">
    <property type="entry name" value="adh_short_C2"/>
    <property type="match status" value="1"/>
</dbReference>
<name>A0A543FT04_9PSEU</name>
<dbReference type="GO" id="GO:0016491">
    <property type="term" value="F:oxidoreductase activity"/>
    <property type="evidence" value="ECO:0007669"/>
    <property type="project" value="UniProtKB-KW"/>
</dbReference>
<accession>A0A543FT04</accession>
<proteinExistence type="inferred from homology"/>
<reference evidence="3 4" key="1">
    <citation type="submission" date="2019-06" db="EMBL/GenBank/DDBJ databases">
        <title>Sequencing the genomes of 1000 actinobacteria strains.</title>
        <authorList>
            <person name="Klenk H.-P."/>
        </authorList>
    </citation>
    <scope>NUCLEOTIDE SEQUENCE [LARGE SCALE GENOMIC DNA]</scope>
    <source>
        <strain evidence="3 4">DSM 45511</strain>
    </source>
</reference>
<evidence type="ECO:0000256" key="2">
    <source>
        <dbReference type="ARBA" id="ARBA00023002"/>
    </source>
</evidence>
<dbReference type="Proteomes" id="UP000319818">
    <property type="component" value="Unassembled WGS sequence"/>
</dbReference>
<dbReference type="PANTHER" id="PTHR43639:SF1">
    <property type="entry name" value="SHORT-CHAIN DEHYDROGENASE_REDUCTASE FAMILY PROTEIN"/>
    <property type="match status" value="1"/>
</dbReference>
<gene>
    <name evidence="3" type="ORF">FB388_4174</name>
</gene>
<dbReference type="SUPFAM" id="SSF51735">
    <property type="entry name" value="NAD(P)-binding Rossmann-fold domains"/>
    <property type="match status" value="1"/>
</dbReference>
<sequence length="272" mass="27471">MSEHAMPTGPALEGRVALVTGASRGIGAATARAFSAAGAKLVLAARDENALHALADDISGRGGCAVAIPTDVQYPESVCRLVEQTVGAYGRLDVAVNCAADNGHRPTPLADVSIGDFDRAIAVSLRGVFLAMKYEIPAMLQGGGGAIVNMSSTAAHRPVGGLAGYVTAKAALEGMTRTAALDYAAAGIRINALAPGPILTEQLHRAGADAQRTVAATVPARRLGSPEEVAAAAVWLCGPGAEFVTGTTVTVDGGLLAGMAPFAPTARHEGRR</sequence>
<dbReference type="AlphaFoldDB" id="A0A543FT04"/>
<dbReference type="OrthoDB" id="517007at2"/>
<dbReference type="InterPro" id="IPR020904">
    <property type="entry name" value="Sc_DH/Rdtase_CS"/>
</dbReference>
<dbReference type="FunFam" id="3.40.50.720:FF:000084">
    <property type="entry name" value="Short-chain dehydrogenase reductase"/>
    <property type="match status" value="1"/>
</dbReference>
<protein>
    <submittedName>
        <fullName evidence="3">NAD(P)-dependent dehydrogenase (Short-subunit alcohol dehydrogenase family)</fullName>
    </submittedName>
</protein>
<comment type="caution">
    <text evidence="3">The sequence shown here is derived from an EMBL/GenBank/DDBJ whole genome shotgun (WGS) entry which is preliminary data.</text>
</comment>
<dbReference type="RefSeq" id="WP_142103861.1">
    <property type="nucleotide sequence ID" value="NZ_VFPH01000002.1"/>
</dbReference>
<keyword evidence="2" id="KW-0560">Oxidoreductase</keyword>
<dbReference type="InterPro" id="IPR036291">
    <property type="entry name" value="NAD(P)-bd_dom_sf"/>
</dbReference>